<reference evidence="1 2" key="1">
    <citation type="submission" date="2009-03" db="EMBL/GenBank/DDBJ databases">
        <title>Comparison of the complete genome sequences of Rhodococcus erythropolis PR4 and Rhodococcus opacus B4.</title>
        <authorList>
            <person name="Takarada H."/>
            <person name="Sekine M."/>
            <person name="Hosoyama A."/>
            <person name="Yamada R."/>
            <person name="Fujisawa T."/>
            <person name="Omata S."/>
            <person name="Shimizu A."/>
            <person name="Tsukatani N."/>
            <person name="Tanikawa S."/>
            <person name="Fujita N."/>
            <person name="Harayama S."/>
        </authorList>
    </citation>
    <scope>NUCLEOTIDE SEQUENCE [LARGE SCALE GENOMIC DNA]</scope>
    <source>
        <strain evidence="1 2">B4</strain>
    </source>
</reference>
<dbReference type="STRING" id="632772.ROP_00970"/>
<gene>
    <name evidence="1" type="ordered locus">ROP_00970</name>
</gene>
<dbReference type="EMBL" id="AP011115">
    <property type="protein sequence ID" value="BAH48344.1"/>
    <property type="molecule type" value="Genomic_DNA"/>
</dbReference>
<sequence length="62" mass="6546">MYRQYILVEPPVVQHVATANTDRVGLHVPRNPVVGGSYSLRGQSVGVIGVTTGPATRTPATC</sequence>
<protein>
    <submittedName>
        <fullName evidence="1">Uncharacterized protein</fullName>
    </submittedName>
</protein>
<evidence type="ECO:0000313" key="1">
    <source>
        <dbReference type="EMBL" id="BAH48344.1"/>
    </source>
</evidence>
<evidence type="ECO:0000313" key="2">
    <source>
        <dbReference type="Proteomes" id="UP000002212"/>
    </source>
</evidence>
<dbReference type="PATRIC" id="fig|632772.20.peg.118"/>
<dbReference type="Proteomes" id="UP000002212">
    <property type="component" value="Chromosome"/>
</dbReference>
<name>C1AS95_RHOOB</name>
<organism evidence="1 2">
    <name type="scientific">Rhodococcus opacus (strain B4)</name>
    <dbReference type="NCBI Taxonomy" id="632772"/>
    <lineage>
        <taxon>Bacteria</taxon>
        <taxon>Bacillati</taxon>
        <taxon>Actinomycetota</taxon>
        <taxon>Actinomycetes</taxon>
        <taxon>Mycobacteriales</taxon>
        <taxon>Nocardiaceae</taxon>
        <taxon>Rhodococcus</taxon>
    </lineage>
</organism>
<dbReference type="HOGENOM" id="CLU_2901285_0_0_11"/>
<accession>C1AS95</accession>
<dbReference type="KEGG" id="rop:ROP_00970"/>
<proteinExistence type="predicted"/>
<dbReference type="AlphaFoldDB" id="C1AS95"/>